<evidence type="ECO:0000313" key="2">
    <source>
        <dbReference type="Proteomes" id="UP000077786"/>
    </source>
</evidence>
<comment type="caution">
    <text evidence="1">The sequence shown here is derived from an EMBL/GenBank/DDBJ whole genome shotgun (WGS) entry which is preliminary data.</text>
</comment>
<proteinExistence type="predicted"/>
<dbReference type="Proteomes" id="UP000077786">
    <property type="component" value="Unassembled WGS sequence"/>
</dbReference>
<organism evidence="1 2">
    <name type="scientific">Gluconobacter cerinus</name>
    <dbReference type="NCBI Taxonomy" id="38307"/>
    <lineage>
        <taxon>Bacteria</taxon>
        <taxon>Pseudomonadati</taxon>
        <taxon>Pseudomonadota</taxon>
        <taxon>Alphaproteobacteria</taxon>
        <taxon>Acetobacterales</taxon>
        <taxon>Acetobacteraceae</taxon>
        <taxon>Gluconobacter</taxon>
    </lineage>
</organism>
<accession>A0A1B6VH96</accession>
<gene>
    <name evidence="1" type="ORF">A0123_02952</name>
</gene>
<name>A0A1B6VH96_9PROT</name>
<reference evidence="1 2" key="1">
    <citation type="submission" date="2016-03" db="EMBL/GenBank/DDBJ databases">
        <title>Draft genome sequence of Gluconobacter cerinus strain CECT 9110.</title>
        <authorList>
            <person name="Sainz F."/>
            <person name="Mas A."/>
            <person name="Torija M.J."/>
        </authorList>
    </citation>
    <scope>NUCLEOTIDE SEQUENCE [LARGE SCALE GENOMIC DNA]</scope>
    <source>
        <strain evidence="1 2">CECT 9110</strain>
    </source>
</reference>
<sequence length="126" mass="13541">MPLGNLAQWEGFTSTCTGVKDVDRAFFTFDRLKEAIKVIKIGGIPTYARYVSADLPNSLVQDLLPSARDKTSAPSSTNNRALASAMPLDPPVMTALLPSSFPMSFFPLCLWLAGTCPVPLKLGCCS</sequence>
<dbReference type="EMBL" id="LUTU01000016">
    <property type="protein sequence ID" value="OAJ66438.1"/>
    <property type="molecule type" value="Genomic_DNA"/>
</dbReference>
<dbReference type="AlphaFoldDB" id="A0A1B6VH96"/>
<evidence type="ECO:0000313" key="1">
    <source>
        <dbReference type="EMBL" id="OAJ66438.1"/>
    </source>
</evidence>
<protein>
    <submittedName>
        <fullName evidence="1">Uncharacterized protein</fullName>
    </submittedName>
</protein>